<dbReference type="Gene3D" id="3.50.30.80">
    <property type="entry name" value="IlvD/EDD C-terminal domain-like"/>
    <property type="match status" value="1"/>
</dbReference>
<keyword evidence="7 9" id="KW-0456">Lyase</keyword>
<dbReference type="SUPFAM" id="SSF143975">
    <property type="entry name" value="IlvD/EDD N-terminal domain-like"/>
    <property type="match status" value="1"/>
</dbReference>
<evidence type="ECO:0000256" key="10">
    <source>
        <dbReference type="NCBIfam" id="TIGR01196"/>
    </source>
</evidence>
<keyword evidence="6 9" id="KW-0311">Gluconate utilization</keyword>
<comment type="catalytic activity">
    <reaction evidence="9">
        <text>6-phospho-D-gluconate = 2-dehydro-3-deoxy-6-phospho-D-gluconate + H2O</text>
        <dbReference type="Rhea" id="RHEA:17277"/>
        <dbReference type="ChEBI" id="CHEBI:15377"/>
        <dbReference type="ChEBI" id="CHEBI:57569"/>
        <dbReference type="ChEBI" id="CHEBI:58759"/>
        <dbReference type="EC" id="4.2.1.12"/>
    </reaction>
</comment>
<dbReference type="InterPro" id="IPR037237">
    <property type="entry name" value="IlvD/EDD_N"/>
</dbReference>
<dbReference type="GO" id="GO:0009255">
    <property type="term" value="P:Entner-Doudoroff pathway through 6-phosphogluconate"/>
    <property type="evidence" value="ECO:0007669"/>
    <property type="project" value="UniProtKB-UniRule"/>
</dbReference>
<evidence type="ECO:0000256" key="9">
    <source>
        <dbReference type="HAMAP-Rule" id="MF_02094"/>
    </source>
</evidence>
<comment type="cofactor">
    <cofactor evidence="9">
        <name>[4Fe-4S] cluster</name>
        <dbReference type="ChEBI" id="CHEBI:49883"/>
    </cofactor>
    <text evidence="9">Binds 1 [4Fe-4S] cluster.</text>
</comment>
<keyword evidence="14" id="KW-1185">Reference proteome</keyword>
<accession>A0A975GDH2</accession>
<comment type="function">
    <text evidence="9">Catalyzes the dehydration of 6-phospho-D-gluconate to 2-dehydro-3-deoxy-6-phospho-D-gluconate.</text>
</comment>
<dbReference type="InterPro" id="IPR042096">
    <property type="entry name" value="Dihydro-acid_dehy_C"/>
</dbReference>
<reference evidence="13" key="1">
    <citation type="submission" date="2019-11" db="EMBL/GenBank/DDBJ databases">
        <authorList>
            <person name="Kojima H."/>
        </authorList>
    </citation>
    <scope>NUCLEOTIDE SEQUENCE</scope>
    <source>
        <strain evidence="13">H1576</strain>
    </source>
</reference>
<proteinExistence type="inferred from homology"/>
<evidence type="ECO:0000259" key="12">
    <source>
        <dbReference type="Pfam" id="PF24877"/>
    </source>
</evidence>
<reference evidence="13" key="2">
    <citation type="submission" date="2021-04" db="EMBL/GenBank/DDBJ databases">
        <title>Isolation and characterization of a novel species of the genus Sulfurimonas.</title>
        <authorList>
            <person name="Fukui M."/>
        </authorList>
    </citation>
    <scope>NUCLEOTIDE SEQUENCE</scope>
    <source>
        <strain evidence="13">H1576</strain>
    </source>
</reference>
<keyword evidence="5 9" id="KW-0411">Iron-sulfur</keyword>
<comment type="similarity">
    <text evidence="1 9">Belongs to the IlvD/Edd family.</text>
</comment>
<dbReference type="NCBIfam" id="TIGR01196">
    <property type="entry name" value="edd"/>
    <property type="match status" value="1"/>
</dbReference>
<evidence type="ECO:0000259" key="11">
    <source>
        <dbReference type="Pfam" id="PF00920"/>
    </source>
</evidence>
<evidence type="ECO:0000313" key="14">
    <source>
        <dbReference type="Proteomes" id="UP000671852"/>
    </source>
</evidence>
<dbReference type="Proteomes" id="UP000671852">
    <property type="component" value="Chromosome"/>
</dbReference>
<dbReference type="PANTHER" id="PTHR43661:SF1">
    <property type="entry name" value="PHOSPHOGLUCONATE DEHYDRATASE"/>
    <property type="match status" value="1"/>
</dbReference>
<keyword evidence="2 9" id="KW-0004">4Fe-4S</keyword>
<dbReference type="KEGG" id="saqt:GJV85_11345"/>
<dbReference type="Pfam" id="PF24877">
    <property type="entry name" value="ILV_EDD_C"/>
    <property type="match status" value="1"/>
</dbReference>
<evidence type="ECO:0000313" key="13">
    <source>
        <dbReference type="EMBL" id="QSZ42680.1"/>
    </source>
</evidence>
<dbReference type="PROSITE" id="PS00886">
    <property type="entry name" value="ILVD_EDD_1"/>
    <property type="match status" value="1"/>
</dbReference>
<feature type="binding site" evidence="9">
    <location>
        <position position="223"/>
    </location>
    <ligand>
        <name>[4Fe-4S] cluster</name>
        <dbReference type="ChEBI" id="CHEBI:49883"/>
    </ligand>
</feature>
<dbReference type="HAMAP" id="MF_02094">
    <property type="entry name" value="Edd"/>
    <property type="match status" value="1"/>
</dbReference>
<dbReference type="InterPro" id="IPR000581">
    <property type="entry name" value="ILV_EDD_N"/>
</dbReference>
<dbReference type="GO" id="GO:0005829">
    <property type="term" value="C:cytosol"/>
    <property type="evidence" value="ECO:0007669"/>
    <property type="project" value="TreeGrafter"/>
</dbReference>
<evidence type="ECO:0000256" key="8">
    <source>
        <dbReference type="ARBA" id="ARBA00023277"/>
    </source>
</evidence>
<dbReference type="EC" id="4.2.1.12" evidence="9 10"/>
<dbReference type="RefSeq" id="WP_207561491.1">
    <property type="nucleotide sequence ID" value="NZ_CP046072.1"/>
</dbReference>
<dbReference type="InterPro" id="IPR056740">
    <property type="entry name" value="ILV_EDD_C"/>
</dbReference>
<evidence type="ECO:0000256" key="5">
    <source>
        <dbReference type="ARBA" id="ARBA00023014"/>
    </source>
</evidence>
<name>A0A975GDH2_9BACT</name>
<evidence type="ECO:0000256" key="6">
    <source>
        <dbReference type="ARBA" id="ARBA00023064"/>
    </source>
</evidence>
<dbReference type="SUPFAM" id="SSF52016">
    <property type="entry name" value="LeuD/IlvD-like"/>
    <property type="match status" value="1"/>
</dbReference>
<evidence type="ECO:0000256" key="3">
    <source>
        <dbReference type="ARBA" id="ARBA00022723"/>
    </source>
</evidence>
<keyword evidence="3 9" id="KW-0479">Metal-binding</keyword>
<dbReference type="Pfam" id="PF00920">
    <property type="entry name" value="ILVD_EDD_N"/>
    <property type="match status" value="1"/>
</dbReference>
<evidence type="ECO:0000256" key="1">
    <source>
        <dbReference type="ARBA" id="ARBA00006486"/>
    </source>
</evidence>
<organism evidence="13 14">
    <name type="scientific">Sulfurimonas aquatica</name>
    <dbReference type="NCBI Taxonomy" id="2672570"/>
    <lineage>
        <taxon>Bacteria</taxon>
        <taxon>Pseudomonadati</taxon>
        <taxon>Campylobacterota</taxon>
        <taxon>Epsilonproteobacteria</taxon>
        <taxon>Campylobacterales</taxon>
        <taxon>Sulfurimonadaceae</taxon>
        <taxon>Sulfurimonas</taxon>
    </lineage>
</organism>
<dbReference type="InterPro" id="IPR020558">
    <property type="entry name" value="DiOHA_6PGluconate_deHydtase_CS"/>
</dbReference>
<dbReference type="GO" id="GO:0019521">
    <property type="term" value="P:D-gluconate metabolic process"/>
    <property type="evidence" value="ECO:0007669"/>
    <property type="project" value="UniProtKB-KW"/>
</dbReference>
<dbReference type="GO" id="GO:0046872">
    <property type="term" value="F:metal ion binding"/>
    <property type="evidence" value="ECO:0007669"/>
    <property type="project" value="UniProtKB-KW"/>
</dbReference>
<dbReference type="EMBL" id="CP046072">
    <property type="protein sequence ID" value="QSZ42680.1"/>
    <property type="molecule type" value="Genomic_DNA"/>
</dbReference>
<dbReference type="PROSITE" id="PS00887">
    <property type="entry name" value="ILVD_EDD_2"/>
    <property type="match status" value="1"/>
</dbReference>
<evidence type="ECO:0000256" key="2">
    <source>
        <dbReference type="ARBA" id="ARBA00022485"/>
    </source>
</evidence>
<gene>
    <name evidence="9" type="primary">edd</name>
    <name evidence="13" type="ORF">GJV85_11345</name>
</gene>
<feature type="domain" description="Dihydroxy-acid/6-phosphogluconate dehydratase C-terminal" evidence="12">
    <location>
        <begin position="408"/>
        <end position="600"/>
    </location>
</feature>
<feature type="domain" description="Dihydroxy-acid/6-phosphogluconate dehydratase N-terminal" evidence="11">
    <location>
        <begin position="67"/>
        <end position="381"/>
    </location>
</feature>
<keyword evidence="4 9" id="KW-0408">Iron</keyword>
<feature type="binding site" evidence="9">
    <location>
        <position position="156"/>
    </location>
    <ligand>
        <name>[4Fe-4S] cluster</name>
        <dbReference type="ChEBI" id="CHEBI:49883"/>
    </ligand>
</feature>
<dbReference type="AlphaFoldDB" id="A0A975GDH2"/>
<evidence type="ECO:0000256" key="7">
    <source>
        <dbReference type="ARBA" id="ARBA00023239"/>
    </source>
</evidence>
<dbReference type="PANTHER" id="PTHR43661">
    <property type="entry name" value="D-XYLONATE DEHYDRATASE"/>
    <property type="match status" value="1"/>
</dbReference>
<protein>
    <recommendedName>
        <fullName evidence="9 10">Phosphogluconate dehydratase</fullName>
        <ecNumber evidence="9 10">4.2.1.12</ecNumber>
    </recommendedName>
</protein>
<sequence>MHKLVTISEVTQRIVERSKKSRAIYLQRINAAKLTEVGREHLGCSNLAHAIAPCSEMEKENLSGMKKENIAIVSAYNDMLSAHQPFASFPPLIKRALAFKGATAQFAGGVAAMCDGVTQSQPGMELSLFSRDNIAQSTAVALSHNMYDGAMLLGVCDKIVPGMFIGAMKFGHLPMIFAPAGPMESGISNSEKAKIRQEYAQGKVSREKLLKAESASYHSSGTCTFYGTANSNQMLMEIMGLHLAGSSFVNANTPLRDALTEAAALKLLELSPQSENYMPIGEMIDEKSFVNAIVGLLATGGSTNHTIHLIAMANSCGIKLTWKDFDELSSITPLLCRMYPNGSADVNHFHSAGGMAVVIKELLNVGLLHEDVNTVMGHGLSRYLKEVFLEDGKLVYKNSIEKSGDTSVISSIENPFDIQGGLRVLDGNIGRSVIKTSALKDKDRVITAPAKVFYTQEALKEAFADGKLNHDFVAVLPYQGPKSNGMPELHGLLPSMGALQDKGFYVAIVTDGRMSGASGKVASAIHLSPEAKDGGIIGKIADGDMITLDCDNGVLSIDVADEVLATREISLPDMSQNMNGVGRELFSNMRRLVNSAQDGATIFESVGEESC</sequence>
<evidence type="ECO:0000256" key="4">
    <source>
        <dbReference type="ARBA" id="ARBA00023004"/>
    </source>
</evidence>
<keyword evidence="8 9" id="KW-0119">Carbohydrate metabolism</keyword>
<dbReference type="GO" id="GO:0051539">
    <property type="term" value="F:4 iron, 4 sulfur cluster binding"/>
    <property type="evidence" value="ECO:0007669"/>
    <property type="project" value="UniProtKB-UniRule"/>
</dbReference>
<comment type="pathway">
    <text evidence="9">Carbohydrate metabolism; Entner-Doudoroff pathway.</text>
</comment>
<dbReference type="InterPro" id="IPR004786">
    <property type="entry name" value="6-phosphgluc_deHydtase"/>
</dbReference>
<dbReference type="GO" id="GO:0004456">
    <property type="term" value="F:phosphogluconate dehydratase activity"/>
    <property type="evidence" value="ECO:0007669"/>
    <property type="project" value="UniProtKB-UniRule"/>
</dbReference>